<evidence type="ECO:0000313" key="6">
    <source>
        <dbReference type="EMBL" id="KAG5930645.1"/>
    </source>
</evidence>
<gene>
    <name evidence="6" type="primary">ATG18</name>
    <name evidence="6" type="ORF">E4U42_002455</name>
</gene>
<dbReference type="SMART" id="SM00320">
    <property type="entry name" value="WD40"/>
    <property type="match status" value="2"/>
</dbReference>
<organism evidence="6 7">
    <name type="scientific">Claviceps africana</name>
    <dbReference type="NCBI Taxonomy" id="83212"/>
    <lineage>
        <taxon>Eukaryota</taxon>
        <taxon>Fungi</taxon>
        <taxon>Dikarya</taxon>
        <taxon>Ascomycota</taxon>
        <taxon>Pezizomycotina</taxon>
        <taxon>Sordariomycetes</taxon>
        <taxon>Hypocreomycetidae</taxon>
        <taxon>Hypocreales</taxon>
        <taxon>Clavicipitaceae</taxon>
        <taxon>Claviceps</taxon>
    </lineage>
</organism>
<sequence>MASPSLNFITFNQDHSCLAVGTSKGFRIYHTDPFSRIYSSDDGNIAVIEMLFSTSLVALILSPRHLIIQNTKRASVICELTFPSAVLAVRLNRKRLAVVLEEEIYLYDISNMSLLYIISTSPNLSAICALSPSSENCFIAYPLPKPREEPDGRRPIHAPPQSSYVTPTSGEVLVFDTLSLKAVNVIEAHRSPLSCICLNNDGSLLATASETGTIIRVFSVPEGQKIYQFRRGTYPSTIYSMSFNLSSTLLCVSSTSDTVHIFRLSSPLNNDTPADVPIQAPTSLRQRRWSRTQPYDDAESPGASTVESPRSDAANYTSGGSPSSGDKPGQRRKSGTFSGMLRRSSQLMSRGVAGVVGSYLPQSVTEMWEPSRDFAFIKIPKSGSSVMKPFASGSSSIGPLRNVVAMSSSSPQVMVVTSDGGFYVFNIDMEKGGEGYLVKQFSVFEGDEKHDVPTYGS</sequence>
<proteinExistence type="inferred from homology"/>
<keyword evidence="3" id="KW-0677">Repeat</keyword>
<dbReference type="SUPFAM" id="SSF50978">
    <property type="entry name" value="WD40 repeat-like"/>
    <property type="match status" value="1"/>
</dbReference>
<evidence type="ECO:0000256" key="5">
    <source>
        <dbReference type="SAM" id="MobiDB-lite"/>
    </source>
</evidence>
<dbReference type="Pfam" id="PF21032">
    <property type="entry name" value="PROPPIN"/>
    <property type="match status" value="2"/>
</dbReference>
<keyword evidence="7" id="KW-1185">Reference proteome</keyword>
<comment type="subcellular location">
    <subcellularLocation>
        <location evidence="1">Vacuole membrane</location>
        <topology evidence="1">Peripheral membrane protein</topology>
    </subcellularLocation>
</comment>
<evidence type="ECO:0000256" key="1">
    <source>
        <dbReference type="ARBA" id="ARBA00004148"/>
    </source>
</evidence>
<feature type="compositionally biased region" description="Low complexity" evidence="5">
    <location>
        <begin position="318"/>
        <end position="327"/>
    </location>
</feature>
<dbReference type="InterPro" id="IPR048720">
    <property type="entry name" value="PROPPIN"/>
</dbReference>
<evidence type="ECO:0000256" key="4">
    <source>
        <dbReference type="ARBA" id="ARBA00025740"/>
    </source>
</evidence>
<protein>
    <submittedName>
        <fullName evidence="6">Autophagy- protein</fullName>
    </submittedName>
</protein>
<dbReference type="GO" id="GO:0005774">
    <property type="term" value="C:vacuolar membrane"/>
    <property type="evidence" value="ECO:0007669"/>
    <property type="project" value="UniProtKB-SubCell"/>
</dbReference>
<dbReference type="AlphaFoldDB" id="A0A8K0NJU9"/>
<evidence type="ECO:0000256" key="3">
    <source>
        <dbReference type="ARBA" id="ARBA00022737"/>
    </source>
</evidence>
<feature type="region of interest" description="Disordered" evidence="5">
    <location>
        <begin position="272"/>
        <end position="341"/>
    </location>
</feature>
<dbReference type="InterPro" id="IPR001680">
    <property type="entry name" value="WD40_rpt"/>
</dbReference>
<name>A0A8K0NJU9_9HYPO</name>
<evidence type="ECO:0000313" key="7">
    <source>
        <dbReference type="Proteomes" id="UP000811619"/>
    </source>
</evidence>
<dbReference type="PANTHER" id="PTHR11227">
    <property type="entry name" value="WD-REPEAT PROTEIN INTERACTING WITH PHOSPHOINOSIDES WIPI -RELATED"/>
    <property type="match status" value="1"/>
</dbReference>
<dbReference type="OrthoDB" id="1667587at2759"/>
<dbReference type="Proteomes" id="UP000811619">
    <property type="component" value="Unassembled WGS sequence"/>
</dbReference>
<evidence type="ECO:0000256" key="2">
    <source>
        <dbReference type="ARBA" id="ARBA00022574"/>
    </source>
</evidence>
<dbReference type="Gene3D" id="2.130.10.10">
    <property type="entry name" value="YVTN repeat-like/Quinoprotein amine dehydrogenase"/>
    <property type="match status" value="1"/>
</dbReference>
<dbReference type="InterPro" id="IPR036322">
    <property type="entry name" value="WD40_repeat_dom_sf"/>
</dbReference>
<accession>A0A8K0NJU9</accession>
<comment type="caution">
    <text evidence="6">The sequence shown here is derived from an EMBL/GenBank/DDBJ whole genome shotgun (WGS) entry which is preliminary data.</text>
</comment>
<dbReference type="EMBL" id="SRPY01000002">
    <property type="protein sequence ID" value="KAG5930645.1"/>
    <property type="molecule type" value="Genomic_DNA"/>
</dbReference>
<keyword evidence="2" id="KW-0853">WD repeat</keyword>
<dbReference type="InterPro" id="IPR015943">
    <property type="entry name" value="WD40/YVTN_repeat-like_dom_sf"/>
</dbReference>
<comment type="similarity">
    <text evidence="4">Belongs to the WD repeat PROPPIN family.</text>
</comment>
<reference evidence="6" key="1">
    <citation type="journal article" date="2020" name="bioRxiv">
        <title>Whole genome comparisons of ergot fungi reveals the divergence and evolution of species within the genus Claviceps are the result of varying mechanisms driving genome evolution and host range expansion.</title>
        <authorList>
            <person name="Wyka S.A."/>
            <person name="Mondo S.J."/>
            <person name="Liu M."/>
            <person name="Dettman J."/>
            <person name="Nalam V."/>
            <person name="Broders K.D."/>
        </authorList>
    </citation>
    <scope>NUCLEOTIDE SEQUENCE</scope>
    <source>
        <strain evidence="6">CCC 489</strain>
    </source>
</reference>